<accession>A0AB39YN18</accession>
<gene>
    <name evidence="1" type="ORF">ABQM86_00705</name>
</gene>
<dbReference type="AlphaFoldDB" id="A0AB39YN18"/>
<name>A0AB39YN18_9MICC</name>
<sequence length="107" mass="12032">MVHIDERLEKFILDNPEGPLVLRSAGDHKHTDGNFLSWLSDTKTVTYFEHRVEVEQLVALLKTVQENAMRGVMMLHTKAGDALAGDPLESRPIPILPPMPLHVDPEN</sequence>
<dbReference type="EMBL" id="CP165735">
    <property type="protein sequence ID" value="XDV71745.1"/>
    <property type="molecule type" value="Genomic_DNA"/>
</dbReference>
<dbReference type="RefSeq" id="WP_369745695.1">
    <property type="nucleotide sequence ID" value="NZ_CP165735.1"/>
</dbReference>
<protein>
    <submittedName>
        <fullName evidence="1">Uncharacterized protein</fullName>
    </submittedName>
</protein>
<proteinExistence type="predicted"/>
<reference evidence="1" key="1">
    <citation type="submission" date="2024-07" db="EMBL/GenBank/DDBJ databases">
        <authorList>
            <person name="Li J."/>
            <person name="Wei H."/>
            <person name="Ma J."/>
        </authorList>
    </citation>
    <scope>NUCLEOTIDE SEQUENCE</scope>
    <source>
        <strain evidence="1">AMU7</strain>
    </source>
</reference>
<organism evidence="1">
    <name type="scientific">Paenarthrobacter sp. AMU7</name>
    <dbReference type="NCBI Taxonomy" id="3162492"/>
    <lineage>
        <taxon>Bacteria</taxon>
        <taxon>Bacillati</taxon>
        <taxon>Actinomycetota</taxon>
        <taxon>Actinomycetes</taxon>
        <taxon>Micrococcales</taxon>
        <taxon>Micrococcaceae</taxon>
        <taxon>Paenarthrobacter</taxon>
    </lineage>
</organism>
<evidence type="ECO:0000313" key="1">
    <source>
        <dbReference type="EMBL" id="XDV71745.1"/>
    </source>
</evidence>